<keyword evidence="13 16" id="KW-0472">Membrane</keyword>
<dbReference type="GO" id="GO:0043001">
    <property type="term" value="P:Golgi to plasma membrane protein transport"/>
    <property type="evidence" value="ECO:0007669"/>
    <property type="project" value="TreeGrafter"/>
</dbReference>
<feature type="compositionally biased region" description="Low complexity" evidence="17">
    <location>
        <begin position="84"/>
        <end position="94"/>
    </location>
</feature>
<name>A0A9W8JFJ4_9AGAR</name>
<evidence type="ECO:0000256" key="17">
    <source>
        <dbReference type="SAM" id="MobiDB-lite"/>
    </source>
</evidence>
<comment type="catalytic activity">
    <reaction evidence="14">
        <text>a 1,2-diacyl-sn-glycero-3-phospho-(1D-myo-inositol)(in) = a 1,2-diacyl-sn-glycero-3-phospho-(1D-myo-inositol)(out)</text>
        <dbReference type="Rhea" id="RHEA:38691"/>
        <dbReference type="ChEBI" id="CHEBI:57880"/>
    </reaction>
    <physiologicalReaction direction="left-to-right" evidence="14">
        <dbReference type="Rhea" id="RHEA:38692"/>
    </physiologicalReaction>
</comment>
<evidence type="ECO:0000256" key="13">
    <source>
        <dbReference type="ARBA" id="ARBA00023136"/>
    </source>
</evidence>
<dbReference type="GO" id="GO:0032541">
    <property type="term" value="C:cortical endoplasmic reticulum"/>
    <property type="evidence" value="ECO:0007669"/>
    <property type="project" value="TreeGrafter"/>
</dbReference>
<keyword evidence="10 16" id="KW-0492">Microsome</keyword>
<keyword evidence="7" id="KW-0349">Heme</keyword>
<evidence type="ECO:0000313" key="20">
    <source>
        <dbReference type="Proteomes" id="UP001140091"/>
    </source>
</evidence>
<sequence length="374" mass="41428">MSDPAAVQTTLPSEQPALPPAPEVATPSKPAAEASNEAPREVPAPEIKETPKAAEETSATDTAPQSDMLATKATPAEGEKKEPTVTSTPVTTAADAKVPDDDKEPQNTLTERFTRAEWDVLKKFRAELPEIFAEAYTDKSDAKTAPITFWGVPIDPQNPKADARVSVILMKFLRARSLNPTAAREMLVNTLRWRESFNVDAVMKEEFPEDVFGNMGKIYGLDKEKRPVVYNLYGGNSDLKAVFSDVQRFIRWRVALQERSILLLDFNEVDQMIQIHDYAGVSMSSRDANSKAAASEASNIFSSHYPETLYRKFFVNVPTLLSWIFWAFKAIIPSATMAKMSMVGSGDNALRKALLPYVDTKQLPRRYGGDAEAF</sequence>
<dbReference type="PROSITE" id="PS50191">
    <property type="entry name" value="CRAL_TRIO"/>
    <property type="match status" value="1"/>
</dbReference>
<dbReference type="GO" id="GO:0046872">
    <property type="term" value="F:metal ion binding"/>
    <property type="evidence" value="ECO:0007669"/>
    <property type="project" value="UniProtKB-KW"/>
</dbReference>
<gene>
    <name evidence="19" type="ORF">H1R20_g3940</name>
</gene>
<reference evidence="19" key="1">
    <citation type="submission" date="2022-06" db="EMBL/GenBank/DDBJ databases">
        <title>Genome Sequence of Candolleomyces eurysporus.</title>
        <authorList>
            <person name="Buettner E."/>
        </authorList>
    </citation>
    <scope>NUCLEOTIDE SEQUENCE</scope>
    <source>
        <strain evidence="19">VTCC 930004</strain>
    </source>
</reference>
<dbReference type="SMART" id="SM00516">
    <property type="entry name" value="SEC14"/>
    <property type="match status" value="1"/>
</dbReference>
<keyword evidence="11" id="KW-0408">Iron</keyword>
<feature type="non-terminal residue" evidence="19">
    <location>
        <position position="1"/>
    </location>
</feature>
<comment type="function">
    <text evidence="15">Non-classical phosphatidylinositol (PtdIns) transfer protein (PITP), which exhibits PtdIns-binding/transfer activity in the absence of detectable PtdCho-binding/transfer activity. Regulates PtdIns(4,5)P2 homeostasis at the plasma membrane. Heme-binding protein that may play a role in organic oxidant-induced stress responses.</text>
</comment>
<evidence type="ECO:0000256" key="8">
    <source>
        <dbReference type="ARBA" id="ARBA00022723"/>
    </source>
</evidence>
<dbReference type="EMBL" id="JANBPK010000750">
    <property type="protein sequence ID" value="KAJ2933139.1"/>
    <property type="molecule type" value="Genomic_DNA"/>
</dbReference>
<dbReference type="AlphaFoldDB" id="A0A9W8JFJ4"/>
<keyword evidence="9 16" id="KW-0256">Endoplasmic reticulum</keyword>
<keyword evidence="20" id="KW-1185">Reference proteome</keyword>
<dbReference type="SUPFAM" id="SSF46938">
    <property type="entry name" value="CRAL/TRIO N-terminal domain"/>
    <property type="match status" value="1"/>
</dbReference>
<feature type="domain" description="CRAL-TRIO" evidence="18">
    <location>
        <begin position="199"/>
        <end position="374"/>
    </location>
</feature>
<dbReference type="InterPro" id="IPR011074">
    <property type="entry name" value="CRAL/TRIO_N_dom"/>
</dbReference>
<dbReference type="GO" id="GO:0005789">
    <property type="term" value="C:endoplasmic reticulum membrane"/>
    <property type="evidence" value="ECO:0007669"/>
    <property type="project" value="UniProtKB-SubCell"/>
</dbReference>
<dbReference type="GO" id="GO:0005829">
    <property type="term" value="C:cytosol"/>
    <property type="evidence" value="ECO:0007669"/>
    <property type="project" value="TreeGrafter"/>
</dbReference>
<dbReference type="InterPro" id="IPR001251">
    <property type="entry name" value="CRAL-TRIO_dom"/>
</dbReference>
<accession>A0A9W8JFJ4</accession>
<protein>
    <recommendedName>
        <fullName evidence="4 16">Phosphatidylinositol transfer protein SFH5</fullName>
        <shortName evidence="16">PITP SFH5</shortName>
    </recommendedName>
</protein>
<dbReference type="GO" id="GO:0008526">
    <property type="term" value="F:phosphatidylinositol transfer activity"/>
    <property type="evidence" value="ECO:0007669"/>
    <property type="project" value="UniProtKB-UniRule"/>
</dbReference>
<dbReference type="CDD" id="cd00170">
    <property type="entry name" value="SEC14"/>
    <property type="match status" value="1"/>
</dbReference>
<dbReference type="Gene3D" id="3.40.525.10">
    <property type="entry name" value="CRAL-TRIO lipid binding domain"/>
    <property type="match status" value="1"/>
</dbReference>
<dbReference type="GO" id="GO:0005886">
    <property type="term" value="C:plasma membrane"/>
    <property type="evidence" value="ECO:0007669"/>
    <property type="project" value="TreeGrafter"/>
</dbReference>
<keyword evidence="12 16" id="KW-0445">Lipid transport</keyword>
<dbReference type="InterPro" id="IPR036273">
    <property type="entry name" value="CRAL/TRIO_N_dom_sf"/>
</dbReference>
<dbReference type="Pfam" id="PF03765">
    <property type="entry name" value="CRAL_TRIO_N"/>
    <property type="match status" value="1"/>
</dbReference>
<dbReference type="Proteomes" id="UP001140091">
    <property type="component" value="Unassembled WGS sequence"/>
</dbReference>
<evidence type="ECO:0000259" key="18">
    <source>
        <dbReference type="PROSITE" id="PS50191"/>
    </source>
</evidence>
<dbReference type="OrthoDB" id="75724at2759"/>
<organism evidence="19 20">
    <name type="scientific">Candolleomyces eurysporus</name>
    <dbReference type="NCBI Taxonomy" id="2828524"/>
    <lineage>
        <taxon>Eukaryota</taxon>
        <taxon>Fungi</taxon>
        <taxon>Dikarya</taxon>
        <taxon>Basidiomycota</taxon>
        <taxon>Agaricomycotina</taxon>
        <taxon>Agaricomycetes</taxon>
        <taxon>Agaricomycetidae</taxon>
        <taxon>Agaricales</taxon>
        <taxon>Agaricineae</taxon>
        <taxon>Psathyrellaceae</taxon>
        <taxon>Candolleomyces</taxon>
    </lineage>
</organism>
<evidence type="ECO:0000256" key="14">
    <source>
        <dbReference type="ARBA" id="ARBA00024146"/>
    </source>
</evidence>
<dbReference type="PANTHER" id="PTHR47669:SF1">
    <property type="entry name" value="PHOSPHATIDYLINOSITOL TRANSFER PROTEIN SFH5"/>
    <property type="match status" value="1"/>
</dbReference>
<proteinExistence type="inferred from homology"/>
<comment type="similarity">
    <text evidence="3 16">Belongs to the SFH5 family.</text>
</comment>
<dbReference type="PANTHER" id="PTHR47669">
    <property type="entry name" value="PHOSPHATIDYLINOSITOL TRANSFER PROTEIN SFH5"/>
    <property type="match status" value="1"/>
</dbReference>
<comment type="subcellular location">
    <subcellularLocation>
        <location evidence="16">Cytoplasm</location>
    </subcellularLocation>
    <subcellularLocation>
        <location evidence="2 16">Endoplasmic reticulum membrane</location>
        <topology evidence="2 16">Peripheral membrane protein</topology>
    </subcellularLocation>
    <subcellularLocation>
        <location evidence="16">Microsome membrane</location>
        <topology evidence="16">Peripheral membrane protein</topology>
    </subcellularLocation>
</comment>
<evidence type="ECO:0000256" key="2">
    <source>
        <dbReference type="ARBA" id="ARBA00004406"/>
    </source>
</evidence>
<feature type="compositionally biased region" description="Basic and acidic residues" evidence="17">
    <location>
        <begin position="46"/>
        <end position="55"/>
    </location>
</feature>
<comment type="caution">
    <text evidence="19">The sequence shown here is derived from an EMBL/GenBank/DDBJ whole genome shotgun (WGS) entry which is preliminary data.</text>
</comment>
<dbReference type="InterPro" id="IPR036865">
    <property type="entry name" value="CRAL-TRIO_dom_sf"/>
</dbReference>
<keyword evidence="6 16" id="KW-0963">Cytoplasm</keyword>
<evidence type="ECO:0000256" key="6">
    <source>
        <dbReference type="ARBA" id="ARBA00022490"/>
    </source>
</evidence>
<feature type="region of interest" description="Disordered" evidence="17">
    <location>
        <begin position="1"/>
        <end position="110"/>
    </location>
</feature>
<evidence type="ECO:0000256" key="3">
    <source>
        <dbReference type="ARBA" id="ARBA00006667"/>
    </source>
</evidence>
<evidence type="ECO:0000256" key="1">
    <source>
        <dbReference type="ARBA" id="ARBA00001970"/>
    </source>
</evidence>
<keyword evidence="8" id="KW-0479">Metal-binding</keyword>
<dbReference type="Pfam" id="PF00650">
    <property type="entry name" value="CRAL_TRIO"/>
    <property type="match status" value="1"/>
</dbReference>
<evidence type="ECO:0000256" key="5">
    <source>
        <dbReference type="ARBA" id="ARBA00022448"/>
    </source>
</evidence>
<evidence type="ECO:0000256" key="9">
    <source>
        <dbReference type="ARBA" id="ARBA00022824"/>
    </source>
</evidence>
<dbReference type="InterPro" id="IPR042938">
    <property type="entry name" value="Sfh5"/>
</dbReference>
<evidence type="ECO:0000256" key="12">
    <source>
        <dbReference type="ARBA" id="ARBA00023055"/>
    </source>
</evidence>
<evidence type="ECO:0000313" key="19">
    <source>
        <dbReference type="EMBL" id="KAJ2933139.1"/>
    </source>
</evidence>
<evidence type="ECO:0000256" key="15">
    <source>
        <dbReference type="ARBA" id="ARBA00024180"/>
    </source>
</evidence>
<evidence type="ECO:0000256" key="7">
    <source>
        <dbReference type="ARBA" id="ARBA00022617"/>
    </source>
</evidence>
<keyword evidence="5 16" id="KW-0813">Transport</keyword>
<evidence type="ECO:0000256" key="11">
    <source>
        <dbReference type="ARBA" id="ARBA00023004"/>
    </source>
</evidence>
<evidence type="ECO:0000256" key="10">
    <source>
        <dbReference type="ARBA" id="ARBA00022848"/>
    </source>
</evidence>
<evidence type="ECO:0000256" key="4">
    <source>
        <dbReference type="ARBA" id="ARBA00018320"/>
    </source>
</evidence>
<dbReference type="SUPFAM" id="SSF52087">
    <property type="entry name" value="CRAL/TRIO domain"/>
    <property type="match status" value="1"/>
</dbReference>
<evidence type="ECO:0000256" key="16">
    <source>
        <dbReference type="RuleBase" id="RU367059"/>
    </source>
</evidence>
<dbReference type="GO" id="GO:0017157">
    <property type="term" value="P:regulation of exocytosis"/>
    <property type="evidence" value="ECO:0007669"/>
    <property type="project" value="TreeGrafter"/>
</dbReference>
<comment type="cofactor">
    <cofactor evidence="1">
        <name>heme b</name>
        <dbReference type="ChEBI" id="CHEBI:60344"/>
    </cofactor>
</comment>